<dbReference type="AlphaFoldDB" id="A0A2P2JIX9"/>
<reference evidence="1" key="1">
    <citation type="submission" date="2018-02" db="EMBL/GenBank/DDBJ databases">
        <title>Rhizophora mucronata_Transcriptome.</title>
        <authorList>
            <person name="Meera S.P."/>
            <person name="Sreeshan A."/>
            <person name="Augustine A."/>
        </authorList>
    </citation>
    <scope>NUCLEOTIDE SEQUENCE</scope>
    <source>
        <tissue evidence="1">Leaf</tissue>
    </source>
</reference>
<proteinExistence type="predicted"/>
<accession>A0A2P2JIX9</accession>
<organism evidence="1">
    <name type="scientific">Rhizophora mucronata</name>
    <name type="common">Asiatic mangrove</name>
    <dbReference type="NCBI Taxonomy" id="61149"/>
    <lineage>
        <taxon>Eukaryota</taxon>
        <taxon>Viridiplantae</taxon>
        <taxon>Streptophyta</taxon>
        <taxon>Embryophyta</taxon>
        <taxon>Tracheophyta</taxon>
        <taxon>Spermatophyta</taxon>
        <taxon>Magnoliopsida</taxon>
        <taxon>eudicotyledons</taxon>
        <taxon>Gunneridae</taxon>
        <taxon>Pentapetalae</taxon>
        <taxon>rosids</taxon>
        <taxon>fabids</taxon>
        <taxon>Malpighiales</taxon>
        <taxon>Rhizophoraceae</taxon>
        <taxon>Rhizophora</taxon>
    </lineage>
</organism>
<evidence type="ECO:0000313" key="1">
    <source>
        <dbReference type="EMBL" id="MBW93429.1"/>
    </source>
</evidence>
<dbReference type="EMBL" id="GGEC01012946">
    <property type="protein sequence ID" value="MBW93429.1"/>
    <property type="molecule type" value="Transcribed_RNA"/>
</dbReference>
<protein>
    <submittedName>
        <fullName evidence="1">Gag-pol polyprotein</fullName>
    </submittedName>
</protein>
<sequence>MRSWIKLKRMIHGSWFQDPLIRMS</sequence>
<name>A0A2P2JIX9_RHIMU</name>